<dbReference type="InterPro" id="IPR052099">
    <property type="entry name" value="Regulatory_TF_Diverse"/>
</dbReference>
<feature type="compositionally biased region" description="Basic and acidic residues" evidence="2">
    <location>
        <begin position="399"/>
        <end position="417"/>
    </location>
</feature>
<feature type="compositionally biased region" description="Low complexity" evidence="2">
    <location>
        <begin position="370"/>
        <end position="387"/>
    </location>
</feature>
<gene>
    <name evidence="4" type="ORF">jhhlp_001189</name>
</gene>
<dbReference type="AlphaFoldDB" id="A0A2N3NHH9"/>
<evidence type="ECO:0000256" key="2">
    <source>
        <dbReference type="SAM" id="MobiDB-lite"/>
    </source>
</evidence>
<proteinExistence type="predicted"/>
<dbReference type="VEuPathDB" id="FungiDB:jhhlp_001189"/>
<feature type="domain" description="BHLH" evidence="3">
    <location>
        <begin position="408"/>
        <end position="478"/>
    </location>
</feature>
<dbReference type="InParanoid" id="A0A2N3NHH9"/>
<dbReference type="GO" id="GO:0046983">
    <property type="term" value="F:protein dimerization activity"/>
    <property type="evidence" value="ECO:0007669"/>
    <property type="project" value="InterPro"/>
</dbReference>
<dbReference type="STRING" id="41688.A0A2N3NHH9"/>
<dbReference type="SMART" id="SM00353">
    <property type="entry name" value="HLH"/>
    <property type="match status" value="1"/>
</dbReference>
<reference evidence="4 5" key="1">
    <citation type="journal article" date="2017" name="G3 (Bethesda)">
        <title>First Draft Genome Sequence of the Pathogenic Fungus Lomentospora prolificans (Formerly Scedosporium prolificans).</title>
        <authorList>
            <person name="Luo R."/>
            <person name="Zimin A."/>
            <person name="Workman R."/>
            <person name="Fan Y."/>
            <person name="Pertea G."/>
            <person name="Grossman N."/>
            <person name="Wear M.P."/>
            <person name="Jia B."/>
            <person name="Miller H."/>
            <person name="Casadevall A."/>
            <person name="Timp W."/>
            <person name="Zhang S.X."/>
            <person name="Salzberg S.L."/>
        </authorList>
    </citation>
    <scope>NUCLEOTIDE SEQUENCE [LARGE SCALE GENOMIC DNA]</scope>
    <source>
        <strain evidence="4 5">JHH-5317</strain>
    </source>
</reference>
<dbReference type="CDD" id="cd11395">
    <property type="entry name" value="bHLHzip_SREBP_like"/>
    <property type="match status" value="1"/>
</dbReference>
<sequence length="513" mass="55467">MNPPSPPQMSQDALSDRDYLDFLVDEADYVGSPVNVFNPCPALELSVVVSQAPAKCGKVRARAGGIQMKISFGVGGESKEREEKHQGTGSIQSQKKLTQCQQIPITTPMSPQFSPGTLQGAGLGGSGNSGPAHHATRLENRPMAAPPRQIAPLSQPPTAATALDPRRYPAAPLQSPHHHQQHDHQHQHAQQHDSHGSAAYGPFVPWHQGAAHATPSLPSYPHSPANRASAFDFSPQQAQLLAGDPTFHFAGPTAIHDAGTQQQQQQPAFNFDIPWTGALSDSSVSFGAPVSPSPAVAKQWYEAEDDDENPSSVADEGSQPGMDDSSRSSTSQPKRHKKSLHDFATHQSGLGEQAMRTHAGPSRDAPPSPSLAALSSSSSTTRPSKLRSASRTTKNTHHKPAETVEERRSRASHNLVEKQYRNRLNAQFENLLNALPEHVRSGGPGDEDDSEGPMPDTTDRRVSKAEVLEMARRHIKSLERNNSALARERDELAQEIEMLRNARESQSERGSNA</sequence>
<dbReference type="OrthoDB" id="3542681at2759"/>
<dbReference type="Proteomes" id="UP000233524">
    <property type="component" value="Unassembled WGS sequence"/>
</dbReference>
<evidence type="ECO:0000256" key="1">
    <source>
        <dbReference type="SAM" id="Coils"/>
    </source>
</evidence>
<dbReference type="EMBL" id="NLAX01000004">
    <property type="protein sequence ID" value="PKS11895.1"/>
    <property type="molecule type" value="Genomic_DNA"/>
</dbReference>
<dbReference type="PROSITE" id="PS50888">
    <property type="entry name" value="BHLH"/>
    <property type="match status" value="1"/>
</dbReference>
<dbReference type="Gene3D" id="4.10.280.10">
    <property type="entry name" value="Helix-loop-helix DNA-binding domain"/>
    <property type="match status" value="1"/>
</dbReference>
<dbReference type="InterPro" id="IPR011598">
    <property type="entry name" value="bHLH_dom"/>
</dbReference>
<feature type="compositionally biased region" description="Gly residues" evidence="2">
    <location>
        <begin position="119"/>
        <end position="128"/>
    </location>
</feature>
<feature type="region of interest" description="Disordered" evidence="2">
    <location>
        <begin position="110"/>
        <end position="135"/>
    </location>
</feature>
<feature type="compositionally biased region" description="Basic and acidic residues" evidence="2">
    <location>
        <begin position="77"/>
        <end position="86"/>
    </location>
</feature>
<dbReference type="PANTHER" id="PTHR47336:SF2">
    <property type="entry name" value="TRANSCRIPTION FACTOR HMS1-RELATED"/>
    <property type="match status" value="1"/>
</dbReference>
<name>A0A2N3NHH9_9PEZI</name>
<protein>
    <recommendedName>
        <fullName evidence="3">BHLH domain-containing protein</fullName>
    </recommendedName>
</protein>
<evidence type="ECO:0000313" key="5">
    <source>
        <dbReference type="Proteomes" id="UP000233524"/>
    </source>
</evidence>
<keyword evidence="5" id="KW-1185">Reference proteome</keyword>
<feature type="compositionally biased region" description="Basic and acidic residues" evidence="2">
    <location>
        <begin position="182"/>
        <end position="195"/>
    </location>
</feature>
<keyword evidence="1" id="KW-0175">Coiled coil</keyword>
<feature type="compositionally biased region" description="Polar residues" evidence="2">
    <location>
        <begin position="87"/>
        <end position="97"/>
    </location>
</feature>
<comment type="caution">
    <text evidence="4">The sequence shown here is derived from an EMBL/GenBank/DDBJ whole genome shotgun (WGS) entry which is preliminary data.</text>
</comment>
<dbReference type="PANTHER" id="PTHR47336">
    <property type="entry name" value="TRANSCRIPTION FACTOR HMS1-RELATED"/>
    <property type="match status" value="1"/>
</dbReference>
<dbReference type="SUPFAM" id="SSF47459">
    <property type="entry name" value="HLH, helix-loop-helix DNA-binding domain"/>
    <property type="match status" value="1"/>
</dbReference>
<organism evidence="4 5">
    <name type="scientific">Lomentospora prolificans</name>
    <dbReference type="NCBI Taxonomy" id="41688"/>
    <lineage>
        <taxon>Eukaryota</taxon>
        <taxon>Fungi</taxon>
        <taxon>Dikarya</taxon>
        <taxon>Ascomycota</taxon>
        <taxon>Pezizomycotina</taxon>
        <taxon>Sordariomycetes</taxon>
        <taxon>Hypocreomycetidae</taxon>
        <taxon>Microascales</taxon>
        <taxon>Microascaceae</taxon>
        <taxon>Lomentospora</taxon>
    </lineage>
</organism>
<feature type="region of interest" description="Disordered" evidence="2">
    <location>
        <begin position="434"/>
        <end position="463"/>
    </location>
</feature>
<feature type="region of interest" description="Disordered" evidence="2">
    <location>
        <begin position="75"/>
        <end position="97"/>
    </location>
</feature>
<feature type="region of interest" description="Disordered" evidence="2">
    <location>
        <begin position="302"/>
        <end position="417"/>
    </location>
</feature>
<dbReference type="Pfam" id="PF00010">
    <property type="entry name" value="HLH"/>
    <property type="match status" value="1"/>
</dbReference>
<feature type="region of interest" description="Disordered" evidence="2">
    <location>
        <begin position="168"/>
        <end position="229"/>
    </location>
</feature>
<dbReference type="InterPro" id="IPR036638">
    <property type="entry name" value="HLH_DNA-bd_sf"/>
</dbReference>
<evidence type="ECO:0000259" key="3">
    <source>
        <dbReference type="PROSITE" id="PS50888"/>
    </source>
</evidence>
<feature type="coiled-coil region" evidence="1">
    <location>
        <begin position="468"/>
        <end position="509"/>
    </location>
</feature>
<accession>A0A2N3NHH9</accession>
<evidence type="ECO:0000313" key="4">
    <source>
        <dbReference type="EMBL" id="PKS11895.1"/>
    </source>
</evidence>